<dbReference type="InterPro" id="IPR012677">
    <property type="entry name" value="Nucleotide-bd_a/b_plait_sf"/>
</dbReference>
<evidence type="ECO:0000256" key="2">
    <source>
        <dbReference type="ARBA" id="ARBA00005387"/>
    </source>
</evidence>
<evidence type="ECO:0000256" key="1">
    <source>
        <dbReference type="ARBA" id="ARBA00004123"/>
    </source>
</evidence>
<feature type="domain" description="SPOC" evidence="10">
    <location>
        <begin position="730"/>
        <end position="904"/>
    </location>
</feature>
<feature type="region of interest" description="Disordered" evidence="8">
    <location>
        <begin position="554"/>
        <end position="720"/>
    </location>
</feature>
<feature type="compositionally biased region" description="Basic and acidic residues" evidence="8">
    <location>
        <begin position="707"/>
        <end position="719"/>
    </location>
</feature>
<dbReference type="GO" id="GO:1902555">
    <property type="term" value="C:endoribonuclease complex"/>
    <property type="evidence" value="ECO:0007669"/>
    <property type="project" value="UniProtKB-ARBA"/>
</dbReference>
<dbReference type="CDD" id="cd21544">
    <property type="entry name" value="SPOC_RBM15-like"/>
    <property type="match status" value="1"/>
</dbReference>
<dbReference type="InterPro" id="IPR038085">
    <property type="entry name" value="Rnp2-like_sf"/>
</dbReference>
<dbReference type="InterPro" id="IPR012921">
    <property type="entry name" value="SPOC_C"/>
</dbReference>
<feature type="compositionally biased region" description="Basic and acidic residues" evidence="8">
    <location>
        <begin position="146"/>
        <end position="160"/>
    </location>
</feature>
<dbReference type="SMART" id="SM00360">
    <property type="entry name" value="RRM"/>
    <property type="match status" value="3"/>
</dbReference>
<evidence type="ECO:0000256" key="8">
    <source>
        <dbReference type="SAM" id="MobiDB-lite"/>
    </source>
</evidence>
<evidence type="ECO:0000313" key="11">
    <source>
        <dbReference type="EnsemblMetazoa" id="tetur12g02310.1"/>
    </source>
</evidence>
<feature type="region of interest" description="Disordered" evidence="8">
    <location>
        <begin position="291"/>
        <end position="409"/>
    </location>
</feature>
<feature type="domain" description="RRM" evidence="9">
    <location>
        <begin position="414"/>
        <end position="491"/>
    </location>
</feature>
<feature type="compositionally biased region" description="Basic and acidic residues" evidence="8">
    <location>
        <begin position="167"/>
        <end position="176"/>
    </location>
</feature>
<evidence type="ECO:0000259" key="9">
    <source>
        <dbReference type="PROSITE" id="PS50102"/>
    </source>
</evidence>
<reference evidence="11" key="2">
    <citation type="submission" date="2015-06" db="UniProtKB">
        <authorList>
            <consortium name="EnsemblMetazoa"/>
        </authorList>
    </citation>
    <scope>IDENTIFICATION</scope>
</reference>
<dbReference type="Pfam" id="PF07744">
    <property type="entry name" value="SPOC"/>
    <property type="match status" value="1"/>
</dbReference>
<dbReference type="Gene3D" id="2.40.290.10">
    <property type="match status" value="1"/>
</dbReference>
<name>T1KIR6_TETUR</name>
<feature type="compositionally biased region" description="Polar residues" evidence="8">
    <location>
        <begin position="597"/>
        <end position="611"/>
    </location>
</feature>
<keyword evidence="4" id="KW-0819">tRNA processing</keyword>
<dbReference type="Gene3D" id="3.30.70.330">
    <property type="match status" value="3"/>
</dbReference>
<dbReference type="FunFam" id="2.40.290.10:FF:000007">
    <property type="entry name" value="RNA-binding protein 15B"/>
    <property type="match status" value="1"/>
</dbReference>
<evidence type="ECO:0000259" key="10">
    <source>
        <dbReference type="PROSITE" id="PS50917"/>
    </source>
</evidence>
<evidence type="ECO:0000256" key="6">
    <source>
        <dbReference type="ARBA" id="ARBA00023242"/>
    </source>
</evidence>
<dbReference type="eggNOG" id="KOG0112">
    <property type="taxonomic scope" value="Eukaryota"/>
</dbReference>
<keyword evidence="3" id="KW-0597">Phosphoprotein</keyword>
<comment type="subcellular location">
    <subcellularLocation>
        <location evidence="1">Nucleus</location>
    </subcellularLocation>
</comment>
<evidence type="ECO:0000313" key="12">
    <source>
        <dbReference type="Proteomes" id="UP000015104"/>
    </source>
</evidence>
<keyword evidence="6" id="KW-0539">Nucleus</keyword>
<reference evidence="12" key="1">
    <citation type="submission" date="2011-08" db="EMBL/GenBank/DDBJ databases">
        <authorList>
            <person name="Rombauts S."/>
        </authorList>
    </citation>
    <scope>NUCLEOTIDE SEQUENCE</scope>
    <source>
        <strain evidence="12">London</strain>
    </source>
</reference>
<feature type="compositionally biased region" description="Basic and acidic residues" evidence="8">
    <location>
        <begin position="388"/>
        <end position="397"/>
    </location>
</feature>
<feature type="compositionally biased region" description="Low complexity" evidence="8">
    <location>
        <begin position="622"/>
        <end position="638"/>
    </location>
</feature>
<keyword evidence="5 7" id="KW-0694">RNA-binding</keyword>
<feature type="compositionally biased region" description="Low complexity" evidence="8">
    <location>
        <begin position="685"/>
        <end position="698"/>
    </location>
</feature>
<dbReference type="GO" id="GO:0008033">
    <property type="term" value="P:tRNA processing"/>
    <property type="evidence" value="ECO:0007669"/>
    <property type="project" value="UniProtKB-KW"/>
</dbReference>
<dbReference type="GO" id="GO:0005634">
    <property type="term" value="C:nucleus"/>
    <property type="evidence" value="ECO:0007669"/>
    <property type="project" value="UniProtKB-SubCell"/>
</dbReference>
<feature type="compositionally biased region" description="Pro residues" evidence="8">
    <location>
        <begin position="320"/>
        <end position="338"/>
    </location>
</feature>
<dbReference type="PANTHER" id="PTHR23189">
    <property type="entry name" value="RNA RECOGNITION MOTIF-CONTAINING"/>
    <property type="match status" value="1"/>
</dbReference>
<dbReference type="Proteomes" id="UP000015104">
    <property type="component" value="Unassembled WGS sequence"/>
</dbReference>
<dbReference type="AlphaFoldDB" id="T1KIR6"/>
<organism evidence="11 12">
    <name type="scientific">Tetranychus urticae</name>
    <name type="common">Two-spotted spider mite</name>
    <dbReference type="NCBI Taxonomy" id="32264"/>
    <lineage>
        <taxon>Eukaryota</taxon>
        <taxon>Metazoa</taxon>
        <taxon>Ecdysozoa</taxon>
        <taxon>Arthropoda</taxon>
        <taxon>Chelicerata</taxon>
        <taxon>Arachnida</taxon>
        <taxon>Acari</taxon>
        <taxon>Acariformes</taxon>
        <taxon>Trombidiformes</taxon>
        <taxon>Prostigmata</taxon>
        <taxon>Eleutherengona</taxon>
        <taxon>Raphignathae</taxon>
        <taxon>Tetranychoidea</taxon>
        <taxon>Tetranychidae</taxon>
        <taxon>Tetranychus</taxon>
    </lineage>
</organism>
<dbReference type="PROSITE" id="PS50917">
    <property type="entry name" value="SPOC"/>
    <property type="match status" value="1"/>
</dbReference>
<feature type="compositionally biased region" description="Low complexity" evidence="8">
    <location>
        <begin position="554"/>
        <end position="570"/>
    </location>
</feature>
<feature type="region of interest" description="Disordered" evidence="8">
    <location>
        <begin position="146"/>
        <end position="199"/>
    </location>
</feature>
<dbReference type="InterPro" id="IPR016194">
    <property type="entry name" value="SPOC-like_C_dom_sf"/>
</dbReference>
<evidence type="ECO:0000256" key="4">
    <source>
        <dbReference type="ARBA" id="ARBA00022694"/>
    </source>
</evidence>
<dbReference type="InterPro" id="IPR035979">
    <property type="entry name" value="RBD_domain_sf"/>
</dbReference>
<comment type="similarity">
    <text evidence="2">Belongs to the RRM Spen family.</text>
</comment>
<dbReference type="GO" id="GO:1990904">
    <property type="term" value="C:ribonucleoprotein complex"/>
    <property type="evidence" value="ECO:0007669"/>
    <property type="project" value="UniProtKB-ARBA"/>
</dbReference>
<sequence length="905" mass="101711">MEVVKNTRYRFIRDDRFYIFADISVETQFKKLDLCQRKLSLILMSSMKDAFGDYGVSVPIDILKFQKKDCRAYIRFPARDSVRVQSAIGLAHTWEGLSIHIIIHKLSHAISSLCLESFDQPHNVIEKWRDVYDLGRHFNAYSVGKYDDSPRDRSPIESRRDRNRIKSPSDRRRGRDSPVNVSLRSGSVRDPYDDYPTSRVKSERESAAYKILCISNLNAKVGDTTVKEALSREFSRFGDVSVKVCHDDNDRFAYIYFRSYEEAREARHNKPRLHLFDKAVEIEPIYDHRSSMLTSSSSSSGRRRSVSPAYTSSRSARGPPASPPPSSRRPPPPPPPLPLQSRNNVEKSSSNSGNSNQQYSRPAHRPSTSSSSDYHHQTRPSGTTNRQTHRESKKEKFPNYLHHIPPEDDDKATRTLFVGNLEVTISEADLRRIFERYGVVEDIDVKRPPPGQGNAYAFIKFLNLDMAHRAKVEMSGQYIGKFQCKIGYGKATPTPRIWVGGLGPWTSLTHLEREFDRFGSIRKIDFTKGNNYAYLQFDSIDAATARLRVDFADPSPYSRDPSSDYNSPPRQVTTTSSASRYHGSDYGDNYNEKTSSRTRPANVSGDSYSGNDNEDNKRERSGYPSGSGSGNNSNWNYWEETSRSPNDRRRARPRTPETGSGDVSERKKSRRTSLSPDGGLGGDRTPGSPRRSSRTSAGQESAGKHSPNFERNKSEERNRAPAPLENIKVFSDFTKFCPSAWNGGLILKNSAFPAKMYLCSGDISLVDILMQDPSSEMPMLKITQRLRFDPLKLEDVSRRMNSAGASGHCMLFATAGSSNAQLQAGLGEDGRAVQTRPLKNLVTYLKQKEAAGVISLTNNKEVIGVLYAFPPCSFALDLLRKVAPNLSAESPKEEYLVVVVVRGST</sequence>
<evidence type="ECO:0000256" key="7">
    <source>
        <dbReference type="PROSITE-ProRule" id="PRU00176"/>
    </source>
</evidence>
<keyword evidence="12" id="KW-1185">Reference proteome</keyword>
<dbReference type="EMBL" id="CAEY01000114">
    <property type="status" value="NOT_ANNOTATED_CDS"/>
    <property type="molecule type" value="Genomic_DNA"/>
</dbReference>
<feature type="domain" description="RRM" evidence="9">
    <location>
        <begin position="495"/>
        <end position="554"/>
    </location>
</feature>
<dbReference type="InterPro" id="IPR049128">
    <property type="entry name" value="Pop8-like_dom"/>
</dbReference>
<dbReference type="SUPFAM" id="SSF100939">
    <property type="entry name" value="SPOC domain-like"/>
    <property type="match status" value="1"/>
</dbReference>
<feature type="compositionally biased region" description="Low complexity" evidence="8">
    <location>
        <begin position="339"/>
        <end position="356"/>
    </location>
</feature>
<dbReference type="FunFam" id="3.30.70.330:FF:000565">
    <property type="entry name" value="RNA-binding protein 15B"/>
    <property type="match status" value="1"/>
</dbReference>
<dbReference type="SUPFAM" id="SSF160350">
    <property type="entry name" value="Rnp2-like"/>
    <property type="match status" value="1"/>
</dbReference>
<dbReference type="PROSITE" id="PS50102">
    <property type="entry name" value="RRM"/>
    <property type="match status" value="2"/>
</dbReference>
<feature type="compositionally biased region" description="Basic and acidic residues" evidence="8">
    <location>
        <begin position="582"/>
        <end position="595"/>
    </location>
</feature>
<accession>T1KIR6</accession>
<dbReference type="Pfam" id="PF20976">
    <property type="entry name" value="Pop8"/>
    <property type="match status" value="1"/>
</dbReference>
<evidence type="ECO:0000256" key="5">
    <source>
        <dbReference type="ARBA" id="ARBA00022884"/>
    </source>
</evidence>
<evidence type="ECO:0000256" key="3">
    <source>
        <dbReference type="ARBA" id="ARBA00022553"/>
    </source>
</evidence>
<proteinExistence type="inferred from homology"/>
<dbReference type="HOGENOM" id="CLU_012724_1_0_1"/>
<dbReference type="CDD" id="cd12309">
    <property type="entry name" value="RRM2_Spen"/>
    <property type="match status" value="1"/>
</dbReference>
<protein>
    <submittedName>
        <fullName evidence="11">Uncharacterized protein</fullName>
    </submittedName>
</protein>
<dbReference type="SUPFAM" id="SSF54928">
    <property type="entry name" value="RNA-binding domain, RBD"/>
    <property type="match status" value="2"/>
</dbReference>
<dbReference type="InterPro" id="IPR010912">
    <property type="entry name" value="SPOC_met"/>
</dbReference>
<dbReference type="GO" id="GO:0003723">
    <property type="term" value="F:RNA binding"/>
    <property type="evidence" value="ECO:0007669"/>
    <property type="project" value="UniProtKB-UniRule"/>
</dbReference>
<dbReference type="Pfam" id="PF00076">
    <property type="entry name" value="RRM_1"/>
    <property type="match status" value="2"/>
</dbReference>
<dbReference type="CDD" id="cd12308">
    <property type="entry name" value="RRM1_Spen"/>
    <property type="match status" value="1"/>
</dbReference>
<dbReference type="InterPro" id="IPR000504">
    <property type="entry name" value="RRM_dom"/>
</dbReference>
<dbReference type="STRING" id="32264.T1KIR6"/>
<feature type="compositionally biased region" description="Low complexity" evidence="8">
    <location>
        <begin position="291"/>
        <end position="300"/>
    </location>
</feature>
<dbReference type="EnsemblMetazoa" id="tetur12g02310.1">
    <property type="protein sequence ID" value="tetur12g02310.1"/>
    <property type="gene ID" value="tetur12g02310"/>
</dbReference>